<dbReference type="EMBL" id="CU468135">
    <property type="protein sequence ID" value="CAO95701.1"/>
    <property type="molecule type" value="Genomic_DNA"/>
</dbReference>
<evidence type="ECO:0000259" key="6">
    <source>
        <dbReference type="Pfam" id="PF00419"/>
    </source>
</evidence>
<dbReference type="Proteomes" id="UP000001726">
    <property type="component" value="Chromosome"/>
</dbReference>
<sequence>MRNVLLSLAGVVLILVNTVSEASTQLNFTVNVIQSCTLSMSSNPLTVNMGKYPTSFFSKNGTSSPEKPFEIHISGCPNSKIALKWSGGIVTGNEYLLAVDGALGLGVRIINKPGNQFSTFTRVPNSDMFITMPDIGNYDFNLAAYYESYQDSVTAGPANASATVEVTYG</sequence>
<dbReference type="GO" id="GO:0043709">
    <property type="term" value="P:cell adhesion involved in single-species biofilm formation"/>
    <property type="evidence" value="ECO:0007669"/>
    <property type="project" value="TreeGrafter"/>
</dbReference>
<dbReference type="SUPFAM" id="SSF49401">
    <property type="entry name" value="Bacterial adhesins"/>
    <property type="match status" value="1"/>
</dbReference>
<evidence type="ECO:0000256" key="1">
    <source>
        <dbReference type="ARBA" id="ARBA00004561"/>
    </source>
</evidence>
<dbReference type="AlphaFoldDB" id="B2VH46"/>
<dbReference type="OrthoDB" id="6466381at2"/>
<reference evidence="7 8" key="1">
    <citation type="journal article" date="2008" name="Environ. Microbiol.">
        <title>The genome of Erwinia tasmaniensis strain Et1/99, a non-pathogenic bacterium in the genus Erwinia.</title>
        <authorList>
            <person name="Kube M."/>
            <person name="Migdoll A.M."/>
            <person name="Mueller I."/>
            <person name="Kuhl H."/>
            <person name="Beck A."/>
            <person name="Reinhardt R."/>
            <person name="Geider K."/>
        </authorList>
    </citation>
    <scope>NUCLEOTIDE SEQUENCE [LARGE SCALE GENOMIC DNA]</scope>
    <source>
        <strain evidence="8">DSM 17950 / CFBP 7177 / CIP 109463 / NCPPB 4357 / Et1/99</strain>
    </source>
</reference>
<dbReference type="GO" id="GO:0009289">
    <property type="term" value="C:pilus"/>
    <property type="evidence" value="ECO:0007669"/>
    <property type="project" value="UniProtKB-SubCell"/>
</dbReference>
<comment type="subcellular location">
    <subcellularLocation>
        <location evidence="1">Fimbrium</location>
    </subcellularLocation>
</comment>
<dbReference type="PANTHER" id="PTHR33420">
    <property type="entry name" value="FIMBRIAL SUBUNIT ELFA-RELATED"/>
    <property type="match status" value="1"/>
</dbReference>
<evidence type="ECO:0000256" key="3">
    <source>
        <dbReference type="ARBA" id="ARBA00022729"/>
    </source>
</evidence>
<proteinExistence type="inferred from homology"/>
<dbReference type="KEGG" id="eta:ETA_06550"/>
<comment type="similarity">
    <text evidence="2">Belongs to the fimbrial protein family.</text>
</comment>
<evidence type="ECO:0000256" key="2">
    <source>
        <dbReference type="ARBA" id="ARBA00006671"/>
    </source>
</evidence>
<organism evidence="7 8">
    <name type="scientific">Erwinia tasmaniensis (strain DSM 17950 / CFBP 7177 / CIP 109463 / NCPPB 4357 / Et1/99)</name>
    <dbReference type="NCBI Taxonomy" id="465817"/>
    <lineage>
        <taxon>Bacteria</taxon>
        <taxon>Pseudomonadati</taxon>
        <taxon>Pseudomonadota</taxon>
        <taxon>Gammaproteobacteria</taxon>
        <taxon>Enterobacterales</taxon>
        <taxon>Erwiniaceae</taxon>
        <taxon>Erwinia</taxon>
    </lineage>
</organism>
<dbReference type="Gene3D" id="2.60.40.1090">
    <property type="entry name" value="Fimbrial-type adhesion domain"/>
    <property type="match status" value="1"/>
</dbReference>
<evidence type="ECO:0000256" key="4">
    <source>
        <dbReference type="ARBA" id="ARBA00023263"/>
    </source>
</evidence>
<keyword evidence="8" id="KW-1185">Reference proteome</keyword>
<dbReference type="Pfam" id="PF00419">
    <property type="entry name" value="Fimbrial"/>
    <property type="match status" value="1"/>
</dbReference>
<evidence type="ECO:0000256" key="5">
    <source>
        <dbReference type="SAM" id="SignalP"/>
    </source>
</evidence>
<dbReference type="InterPro" id="IPR036937">
    <property type="entry name" value="Adhesion_dom_fimbrial_sf"/>
</dbReference>
<dbReference type="InterPro" id="IPR000259">
    <property type="entry name" value="Adhesion_dom_fimbrial"/>
</dbReference>
<evidence type="ECO:0000313" key="8">
    <source>
        <dbReference type="Proteomes" id="UP000001726"/>
    </source>
</evidence>
<feature type="domain" description="Fimbrial-type adhesion" evidence="6">
    <location>
        <begin position="26"/>
        <end position="168"/>
    </location>
</feature>
<protein>
    <submittedName>
        <fullName evidence="7">Fimbrial-like protein</fullName>
    </submittedName>
</protein>
<accession>B2VH46</accession>
<keyword evidence="3 5" id="KW-0732">Signal</keyword>
<evidence type="ECO:0000313" key="7">
    <source>
        <dbReference type="EMBL" id="CAO95701.1"/>
    </source>
</evidence>
<dbReference type="InterPro" id="IPR050263">
    <property type="entry name" value="Bact_Fimbrial_Adh_Pro"/>
</dbReference>
<feature type="chain" id="PRO_5002781712" evidence="5">
    <location>
        <begin position="23"/>
        <end position="169"/>
    </location>
</feature>
<keyword evidence="4" id="KW-0281">Fimbrium</keyword>
<feature type="signal peptide" evidence="5">
    <location>
        <begin position="1"/>
        <end position="22"/>
    </location>
</feature>
<dbReference type="RefSeq" id="WP_012440404.1">
    <property type="nucleotide sequence ID" value="NC_010694.1"/>
</dbReference>
<gene>
    <name evidence="7" type="ordered locus">ETA_06550</name>
</gene>
<dbReference type="eggNOG" id="COG3539">
    <property type="taxonomic scope" value="Bacteria"/>
</dbReference>
<dbReference type="InterPro" id="IPR008966">
    <property type="entry name" value="Adhesion_dom_sf"/>
</dbReference>
<dbReference type="PANTHER" id="PTHR33420:SF3">
    <property type="entry name" value="FIMBRIAL SUBUNIT ELFA"/>
    <property type="match status" value="1"/>
</dbReference>
<name>B2VH46_ERWT9</name>
<dbReference type="HOGENOM" id="CLU_088965_0_3_6"/>